<organism evidence="3 4">
    <name type="scientific">Thermophilibacter immobilis</name>
    <dbReference type="NCBI Taxonomy" id="2779519"/>
    <lineage>
        <taxon>Bacteria</taxon>
        <taxon>Bacillati</taxon>
        <taxon>Actinomycetota</taxon>
        <taxon>Coriobacteriia</taxon>
        <taxon>Coriobacteriales</taxon>
        <taxon>Atopobiaceae</taxon>
        <taxon>Thermophilibacter</taxon>
    </lineage>
</organism>
<dbReference type="InterPro" id="IPR024654">
    <property type="entry name" value="Calcineurin-like_PHP_lpxH"/>
</dbReference>
<dbReference type="EMBL" id="CP063767">
    <property type="protein sequence ID" value="QOY60595.1"/>
    <property type="molecule type" value="Genomic_DNA"/>
</dbReference>
<name>A0A7S7M898_9ACTN</name>
<dbReference type="Proteomes" id="UP000593735">
    <property type="component" value="Chromosome"/>
</dbReference>
<proteinExistence type="inferred from homology"/>
<reference evidence="3 4" key="1">
    <citation type="submission" date="2020-10" db="EMBL/GenBank/DDBJ databases">
        <title>Olsenella immobilis sp.nov., isolated from the mud in a fermentation cellar used for the production of Chinese strong-flavoured liquor.</title>
        <authorList>
            <person name="Lu L."/>
        </authorList>
    </citation>
    <scope>NUCLEOTIDE SEQUENCE [LARGE SCALE GENOMIC DNA]</scope>
    <source>
        <strain evidence="3 4">LZLJ-2</strain>
    </source>
</reference>
<dbReference type="KEGG" id="tio:INP52_09440"/>
<dbReference type="SUPFAM" id="SSF56300">
    <property type="entry name" value="Metallo-dependent phosphatases"/>
    <property type="match status" value="1"/>
</dbReference>
<evidence type="ECO:0000256" key="1">
    <source>
        <dbReference type="ARBA" id="ARBA00008950"/>
    </source>
</evidence>
<feature type="domain" description="Calcineurin-like phosphoesterase" evidence="2">
    <location>
        <begin position="8"/>
        <end position="135"/>
    </location>
</feature>
<evidence type="ECO:0000313" key="4">
    <source>
        <dbReference type="Proteomes" id="UP000593735"/>
    </source>
</evidence>
<dbReference type="Pfam" id="PF12850">
    <property type="entry name" value="Metallophos_2"/>
    <property type="match status" value="1"/>
</dbReference>
<accession>A0A7S7M898</accession>
<keyword evidence="4" id="KW-1185">Reference proteome</keyword>
<protein>
    <submittedName>
        <fullName evidence="3">Metallophosphoesterase family protein</fullName>
    </submittedName>
</protein>
<dbReference type="AlphaFoldDB" id="A0A7S7M898"/>
<dbReference type="Gene3D" id="3.60.21.10">
    <property type="match status" value="1"/>
</dbReference>
<gene>
    <name evidence="3" type="ORF">INP52_09440</name>
</gene>
<evidence type="ECO:0000259" key="2">
    <source>
        <dbReference type="Pfam" id="PF12850"/>
    </source>
</evidence>
<dbReference type="RefSeq" id="WP_194371204.1">
    <property type="nucleotide sequence ID" value="NZ_CP063767.1"/>
</dbReference>
<evidence type="ECO:0000313" key="3">
    <source>
        <dbReference type="EMBL" id="QOY60595.1"/>
    </source>
</evidence>
<dbReference type="InterPro" id="IPR029052">
    <property type="entry name" value="Metallo-depent_PP-like"/>
</dbReference>
<sequence length="154" mass="17275">MTKTRYDIIADTHGFLSPGLLENLQGANVIVHAGDICSPSDYRTLCDIAPVQMCLGNNDWAYDYGPLVRARKIFYGSGLKWQINHYREHLNLSMSDIAICGHTHTPFVERDEWTKTLVMNPGSPTYPRHSQPSMGRIVCGDDGTILEARIIELP</sequence>
<comment type="similarity">
    <text evidence="1">Belongs to the metallophosphoesterase superfamily. YfcE family.</text>
</comment>